<name>A0A426Y040_ENSVE</name>
<accession>A0A426Y040</accession>
<dbReference type="EMBL" id="AMZH03016036">
    <property type="protein sequence ID" value="RRT45125.1"/>
    <property type="molecule type" value="Genomic_DNA"/>
</dbReference>
<feature type="non-terminal residue" evidence="2">
    <location>
        <position position="1"/>
    </location>
</feature>
<organism evidence="2 3">
    <name type="scientific">Ensete ventricosum</name>
    <name type="common">Abyssinian banana</name>
    <name type="synonym">Musa ensete</name>
    <dbReference type="NCBI Taxonomy" id="4639"/>
    <lineage>
        <taxon>Eukaryota</taxon>
        <taxon>Viridiplantae</taxon>
        <taxon>Streptophyta</taxon>
        <taxon>Embryophyta</taxon>
        <taxon>Tracheophyta</taxon>
        <taxon>Spermatophyta</taxon>
        <taxon>Magnoliopsida</taxon>
        <taxon>Liliopsida</taxon>
        <taxon>Zingiberales</taxon>
        <taxon>Musaceae</taxon>
        <taxon>Ensete</taxon>
    </lineage>
</organism>
<proteinExistence type="predicted"/>
<reference evidence="2 3" key="1">
    <citation type="journal article" date="2014" name="Agronomy (Basel)">
        <title>A Draft Genome Sequence for Ensete ventricosum, the Drought-Tolerant Tree Against Hunger.</title>
        <authorList>
            <person name="Harrison J."/>
            <person name="Moore K.A."/>
            <person name="Paszkiewicz K."/>
            <person name="Jones T."/>
            <person name="Grant M."/>
            <person name="Ambacheew D."/>
            <person name="Muzemil S."/>
            <person name="Studholme D.J."/>
        </authorList>
    </citation>
    <scope>NUCLEOTIDE SEQUENCE [LARGE SCALE GENOMIC DNA]</scope>
</reference>
<evidence type="ECO:0000256" key="1">
    <source>
        <dbReference type="SAM" id="MobiDB-lite"/>
    </source>
</evidence>
<comment type="caution">
    <text evidence="2">The sequence shown here is derived from an EMBL/GenBank/DDBJ whole genome shotgun (WGS) entry which is preliminary data.</text>
</comment>
<feature type="region of interest" description="Disordered" evidence="1">
    <location>
        <begin position="19"/>
        <end position="63"/>
    </location>
</feature>
<gene>
    <name evidence="2" type="ORF">B296_00035560</name>
</gene>
<evidence type="ECO:0000313" key="3">
    <source>
        <dbReference type="Proteomes" id="UP000287651"/>
    </source>
</evidence>
<feature type="compositionally biased region" description="Acidic residues" evidence="1">
    <location>
        <begin position="47"/>
        <end position="63"/>
    </location>
</feature>
<sequence>NLGEQISNDYLEELLRGFPFNKESKDRPPDDAPGAGDSDREYKIFEQDSDDSENFPDDDEGFS</sequence>
<dbReference type="AlphaFoldDB" id="A0A426Y040"/>
<evidence type="ECO:0000313" key="2">
    <source>
        <dbReference type="EMBL" id="RRT45125.1"/>
    </source>
</evidence>
<protein>
    <submittedName>
        <fullName evidence="2">Uncharacterized protein</fullName>
    </submittedName>
</protein>
<dbReference type="Proteomes" id="UP000287651">
    <property type="component" value="Unassembled WGS sequence"/>
</dbReference>
<feature type="compositionally biased region" description="Basic and acidic residues" evidence="1">
    <location>
        <begin position="37"/>
        <end position="46"/>
    </location>
</feature>